<keyword evidence="4 7" id="KW-0808">Transferase</keyword>
<evidence type="ECO:0000256" key="3">
    <source>
        <dbReference type="ARBA" id="ARBA00022676"/>
    </source>
</evidence>
<dbReference type="SUPFAM" id="SSF53448">
    <property type="entry name" value="Nucleotide-diphospho-sugar transferases"/>
    <property type="match status" value="1"/>
</dbReference>
<evidence type="ECO:0000313" key="7">
    <source>
        <dbReference type="EMBL" id="SEG47399.1"/>
    </source>
</evidence>
<gene>
    <name evidence="7" type="ORF">SAMN05421819_3126</name>
</gene>
<feature type="domain" description="Glycosyltransferase 2-like" evidence="6">
    <location>
        <begin position="4"/>
        <end position="144"/>
    </location>
</feature>
<dbReference type="RefSeq" id="WP_103933990.1">
    <property type="nucleotide sequence ID" value="NZ_FNVA01000005.1"/>
</dbReference>
<evidence type="ECO:0000256" key="4">
    <source>
        <dbReference type="ARBA" id="ARBA00022679"/>
    </source>
</evidence>
<dbReference type="PANTHER" id="PTHR43646:SF2">
    <property type="entry name" value="GLYCOSYLTRANSFERASE 2-LIKE DOMAIN-CONTAINING PROTEIN"/>
    <property type="match status" value="1"/>
</dbReference>
<dbReference type="OrthoDB" id="114108at2"/>
<keyword evidence="3" id="KW-0328">Glycosyltransferase</keyword>
<protein>
    <submittedName>
        <fullName evidence="7">Glycosyl transferase family 2</fullName>
    </submittedName>
</protein>
<keyword evidence="2" id="KW-1003">Cell membrane</keyword>
<evidence type="ECO:0000259" key="6">
    <source>
        <dbReference type="Pfam" id="PF00535"/>
    </source>
</evidence>
<organism evidence="7 8">
    <name type="scientific">Bryocella elongata</name>
    <dbReference type="NCBI Taxonomy" id="863522"/>
    <lineage>
        <taxon>Bacteria</taxon>
        <taxon>Pseudomonadati</taxon>
        <taxon>Acidobacteriota</taxon>
        <taxon>Terriglobia</taxon>
        <taxon>Terriglobales</taxon>
        <taxon>Acidobacteriaceae</taxon>
        <taxon>Bryocella</taxon>
    </lineage>
</organism>
<evidence type="ECO:0000256" key="1">
    <source>
        <dbReference type="ARBA" id="ARBA00004236"/>
    </source>
</evidence>
<dbReference type="InterPro" id="IPR029044">
    <property type="entry name" value="Nucleotide-diphossugar_trans"/>
</dbReference>
<reference evidence="7 8" key="1">
    <citation type="submission" date="2016-10" db="EMBL/GenBank/DDBJ databases">
        <authorList>
            <person name="de Groot N.N."/>
        </authorList>
    </citation>
    <scope>NUCLEOTIDE SEQUENCE [LARGE SCALE GENOMIC DNA]</scope>
    <source>
        <strain evidence="7 8">DSM 22489</strain>
    </source>
</reference>
<evidence type="ECO:0000256" key="2">
    <source>
        <dbReference type="ARBA" id="ARBA00022475"/>
    </source>
</evidence>
<dbReference type="PANTHER" id="PTHR43646">
    <property type="entry name" value="GLYCOSYLTRANSFERASE"/>
    <property type="match status" value="1"/>
</dbReference>
<dbReference type="CDD" id="cd00761">
    <property type="entry name" value="Glyco_tranf_GTA_type"/>
    <property type="match status" value="1"/>
</dbReference>
<name>A0A1H6AF70_9BACT</name>
<dbReference type="Proteomes" id="UP000236728">
    <property type="component" value="Unassembled WGS sequence"/>
</dbReference>
<sequence>MRLSFVIPAYNEEAYLPACLESILAQITPELRDVTEIIVVNNASTDRTREVALRYPGVKLVDEPRKGLTYARQAGFAASTGDLIANIDSDSRLTPGWLTKVIAAFEEAPKNADRPLVSFSGPFLYFDLTPSQRVFVHGFYMLAWCTYALNRYVLRVGSMVQGGNFVVTRKGLASIGGFNTDITFYGEDTDIARRLNDVGEVRFTFELKMFSSARRLRKEGMFTMAARYSINYLWTTFMKRPFTETHIDIREQTQE</sequence>
<accession>A0A1H6AF70</accession>
<dbReference type="EMBL" id="FNVA01000005">
    <property type="protein sequence ID" value="SEG47399.1"/>
    <property type="molecule type" value="Genomic_DNA"/>
</dbReference>
<evidence type="ECO:0000256" key="5">
    <source>
        <dbReference type="ARBA" id="ARBA00023136"/>
    </source>
</evidence>
<dbReference type="GO" id="GO:0016757">
    <property type="term" value="F:glycosyltransferase activity"/>
    <property type="evidence" value="ECO:0007669"/>
    <property type="project" value="UniProtKB-KW"/>
</dbReference>
<dbReference type="Gene3D" id="3.90.550.10">
    <property type="entry name" value="Spore Coat Polysaccharide Biosynthesis Protein SpsA, Chain A"/>
    <property type="match status" value="1"/>
</dbReference>
<proteinExistence type="predicted"/>
<evidence type="ECO:0000313" key="8">
    <source>
        <dbReference type="Proteomes" id="UP000236728"/>
    </source>
</evidence>
<comment type="subcellular location">
    <subcellularLocation>
        <location evidence="1">Cell membrane</location>
    </subcellularLocation>
</comment>
<dbReference type="InterPro" id="IPR001173">
    <property type="entry name" value="Glyco_trans_2-like"/>
</dbReference>
<keyword evidence="8" id="KW-1185">Reference proteome</keyword>
<keyword evidence="5" id="KW-0472">Membrane</keyword>
<dbReference type="Pfam" id="PF00535">
    <property type="entry name" value="Glycos_transf_2"/>
    <property type="match status" value="1"/>
</dbReference>
<dbReference type="GO" id="GO:0005886">
    <property type="term" value="C:plasma membrane"/>
    <property type="evidence" value="ECO:0007669"/>
    <property type="project" value="UniProtKB-SubCell"/>
</dbReference>
<dbReference type="AlphaFoldDB" id="A0A1H6AF70"/>